<dbReference type="InterPro" id="IPR025339">
    <property type="entry name" value="DUF4245"/>
</dbReference>
<dbReference type="EMBL" id="SDKM01000003">
    <property type="protein sequence ID" value="RYP88317.1"/>
    <property type="molecule type" value="Genomic_DNA"/>
</dbReference>
<comment type="caution">
    <text evidence="2">The sequence shown here is derived from an EMBL/GenBank/DDBJ whole genome shotgun (WGS) entry which is preliminary data.</text>
</comment>
<reference evidence="2 3" key="1">
    <citation type="submission" date="2019-01" db="EMBL/GenBank/DDBJ databases">
        <title>Nocardioides guangzhouensis sp. nov., an actinobacterium isolated from soil.</title>
        <authorList>
            <person name="Fu Y."/>
            <person name="Cai Y."/>
            <person name="Lin Z."/>
            <person name="Chen P."/>
        </authorList>
    </citation>
    <scope>NUCLEOTIDE SEQUENCE [LARGE SCALE GENOMIC DNA]</scope>
    <source>
        <strain evidence="2 3">130</strain>
    </source>
</reference>
<dbReference type="Proteomes" id="UP000295198">
    <property type="component" value="Unassembled WGS sequence"/>
</dbReference>
<dbReference type="OrthoDB" id="3827115at2"/>
<dbReference type="Pfam" id="PF14030">
    <property type="entry name" value="DUF4245"/>
    <property type="match status" value="1"/>
</dbReference>
<evidence type="ECO:0000256" key="1">
    <source>
        <dbReference type="SAM" id="Phobius"/>
    </source>
</evidence>
<keyword evidence="1" id="KW-0472">Membrane</keyword>
<keyword evidence="3" id="KW-1185">Reference proteome</keyword>
<keyword evidence="1" id="KW-1133">Transmembrane helix</keyword>
<proteinExistence type="predicted"/>
<feature type="transmembrane region" description="Helical" evidence="1">
    <location>
        <begin position="33"/>
        <end position="53"/>
    </location>
</feature>
<sequence length="207" mass="21654">MSFHPATGVSGRPGRMLRVSEQAGRYQRSFPGMVGALIVVIGVIVAFVAFRALNRDDLEIKPDSVDYLATVKALQQGGGGPVVYPPTLPQGWIATAAAYNADGVWGISLLSGEDHFVGIRQDTVDPGADAGSTLDDLVTTYVDADAQEGDPVTLDSTLAPEWRSFTDGGGDYGLAAETDAGVVLVVGTAPEERIRDLTASLTTDDVS</sequence>
<protein>
    <submittedName>
        <fullName evidence="2">DUF4245 family protein</fullName>
    </submittedName>
</protein>
<organism evidence="2 3">
    <name type="scientific">Nocardioides guangzhouensis</name>
    <dbReference type="NCBI Taxonomy" id="2497878"/>
    <lineage>
        <taxon>Bacteria</taxon>
        <taxon>Bacillati</taxon>
        <taxon>Actinomycetota</taxon>
        <taxon>Actinomycetes</taxon>
        <taxon>Propionibacteriales</taxon>
        <taxon>Nocardioidaceae</taxon>
        <taxon>Nocardioides</taxon>
    </lineage>
</organism>
<gene>
    <name evidence="2" type="ORF">EKO23_03015</name>
</gene>
<accession>A0A4Q4ZJ42</accession>
<name>A0A4Q4ZJ42_9ACTN</name>
<evidence type="ECO:0000313" key="2">
    <source>
        <dbReference type="EMBL" id="RYP88317.1"/>
    </source>
</evidence>
<evidence type="ECO:0000313" key="3">
    <source>
        <dbReference type="Proteomes" id="UP000295198"/>
    </source>
</evidence>
<keyword evidence="1" id="KW-0812">Transmembrane</keyword>
<dbReference type="AlphaFoldDB" id="A0A4Q4ZJ42"/>